<organism evidence="1 2">
    <name type="scientific">Rhizoctonia solani</name>
    <dbReference type="NCBI Taxonomy" id="456999"/>
    <lineage>
        <taxon>Eukaryota</taxon>
        <taxon>Fungi</taxon>
        <taxon>Dikarya</taxon>
        <taxon>Basidiomycota</taxon>
        <taxon>Agaricomycotina</taxon>
        <taxon>Agaricomycetes</taxon>
        <taxon>Cantharellales</taxon>
        <taxon>Ceratobasidiaceae</taxon>
        <taxon>Rhizoctonia</taxon>
    </lineage>
</organism>
<protein>
    <submittedName>
        <fullName evidence="1">Uncharacterized protein</fullName>
    </submittedName>
</protein>
<feature type="non-terminal residue" evidence="1">
    <location>
        <position position="1"/>
    </location>
</feature>
<proteinExistence type="predicted"/>
<name>A0A8H2XUS7_9AGAM</name>
<evidence type="ECO:0000313" key="2">
    <source>
        <dbReference type="Proteomes" id="UP000663888"/>
    </source>
</evidence>
<evidence type="ECO:0000313" key="1">
    <source>
        <dbReference type="EMBL" id="CAE6435697.1"/>
    </source>
</evidence>
<accession>A0A8H2XUS7</accession>
<reference evidence="1" key="1">
    <citation type="submission" date="2021-01" db="EMBL/GenBank/DDBJ databases">
        <authorList>
            <person name="Kaushik A."/>
        </authorList>
    </citation>
    <scope>NUCLEOTIDE SEQUENCE</scope>
    <source>
        <strain evidence="1">AG4-R118</strain>
    </source>
</reference>
<sequence>VLLADINACRDKSPKARDWREIEYALVHWETQVLRNNSVWESWMAIAWLAVQESWRLALLAYLYLTCITQILQVVGTVKKHESPDINVPFLIQYLIVGICARSEKQRKITRNKFSNVTETKFWMIRSENFVPVLDHLWHGAGSGGRPVTWADYVRSREAVLPIPI</sequence>
<dbReference type="AlphaFoldDB" id="A0A8H2XUS7"/>
<comment type="caution">
    <text evidence="1">The sequence shown here is derived from an EMBL/GenBank/DDBJ whole genome shotgun (WGS) entry which is preliminary data.</text>
</comment>
<dbReference type="Proteomes" id="UP000663888">
    <property type="component" value="Unassembled WGS sequence"/>
</dbReference>
<gene>
    <name evidence="1" type="ORF">RDB_LOCUS42028</name>
</gene>
<dbReference type="EMBL" id="CAJMWX010000854">
    <property type="protein sequence ID" value="CAE6435697.1"/>
    <property type="molecule type" value="Genomic_DNA"/>
</dbReference>